<gene>
    <name evidence="2" type="primary">zgc:174888</name>
</gene>
<dbReference type="GeneTree" id="ENSGT00980000198647"/>
<name>A0A8C6M2W9_NOTFU</name>
<accession>A0A8C6M2W9</accession>
<feature type="signal peptide" evidence="1">
    <location>
        <begin position="1"/>
        <end position="18"/>
    </location>
</feature>
<dbReference type="Ensembl" id="ENSNFUT00015031770.1">
    <property type="protein sequence ID" value="ENSNFUP00015030403.1"/>
    <property type="gene ID" value="ENSNFUG00015014836.1"/>
</dbReference>
<sequence length="251" mass="28736">MSLQVLLLLLLLIVQCGGCDFDRKGVENIKATIESNPTGFRTVFPKDYYVVHHYTKSMLCETDPCCVFPAAVVLLDSWNELLGNLWGEHVNRSLILELKLTLDKIIDKNKNIEVRFIFYPDSKRKSVFNILDLPFPLLQRFQEETDLSQFPTSSSSPEELLKLTSQLFERWLQVGCSSYTETCFPPTLPPPVVKKDYRPSRARLLTTRAINNQHEGQPDKMTDYKPLSSSGPVTVSYSAFVWSSLLFGLYW</sequence>
<keyword evidence="1" id="KW-0732">Signal</keyword>
<dbReference type="Proteomes" id="UP000694548">
    <property type="component" value="Chromosome sgr05"/>
</dbReference>
<proteinExistence type="predicted"/>
<organism evidence="2 3">
    <name type="scientific">Nothobranchius furzeri</name>
    <name type="common">Turquoise killifish</name>
    <dbReference type="NCBI Taxonomy" id="105023"/>
    <lineage>
        <taxon>Eukaryota</taxon>
        <taxon>Metazoa</taxon>
        <taxon>Chordata</taxon>
        <taxon>Craniata</taxon>
        <taxon>Vertebrata</taxon>
        <taxon>Euteleostomi</taxon>
        <taxon>Actinopterygii</taxon>
        <taxon>Neopterygii</taxon>
        <taxon>Teleostei</taxon>
        <taxon>Neoteleostei</taxon>
        <taxon>Acanthomorphata</taxon>
        <taxon>Ovalentaria</taxon>
        <taxon>Atherinomorphae</taxon>
        <taxon>Cyprinodontiformes</taxon>
        <taxon>Nothobranchiidae</taxon>
        <taxon>Nothobranchius</taxon>
    </lineage>
</organism>
<reference evidence="2" key="1">
    <citation type="submission" date="2014-08" db="EMBL/GenBank/DDBJ databases">
        <authorList>
            <person name="Senf B."/>
            <person name="Petzold A."/>
            <person name="Downie B.R."/>
            <person name="Koch P."/>
            <person name="Platzer M."/>
        </authorList>
    </citation>
    <scope>NUCLEOTIDE SEQUENCE [LARGE SCALE GENOMIC DNA]</scope>
    <source>
        <strain evidence="2">GRZ</strain>
    </source>
</reference>
<protein>
    <submittedName>
        <fullName evidence="2">Uncharacterized protein</fullName>
    </submittedName>
</protein>
<keyword evidence="3" id="KW-1185">Reference proteome</keyword>
<evidence type="ECO:0000313" key="2">
    <source>
        <dbReference type="Ensembl" id="ENSNFUP00015030403.1"/>
    </source>
</evidence>
<evidence type="ECO:0000313" key="3">
    <source>
        <dbReference type="Proteomes" id="UP000694548"/>
    </source>
</evidence>
<dbReference type="AlphaFoldDB" id="A0A8C6M2W9"/>
<reference evidence="2" key="3">
    <citation type="submission" date="2025-09" db="UniProtKB">
        <authorList>
            <consortium name="Ensembl"/>
        </authorList>
    </citation>
    <scope>IDENTIFICATION</scope>
</reference>
<reference evidence="2" key="2">
    <citation type="submission" date="2025-08" db="UniProtKB">
        <authorList>
            <consortium name="Ensembl"/>
        </authorList>
    </citation>
    <scope>IDENTIFICATION</scope>
</reference>
<feature type="chain" id="PRO_5034814354" evidence="1">
    <location>
        <begin position="19"/>
        <end position="251"/>
    </location>
</feature>
<evidence type="ECO:0000256" key="1">
    <source>
        <dbReference type="SAM" id="SignalP"/>
    </source>
</evidence>